<sequence>MAPTGRVSLAASIAEWNQAANNDHPQGIPHPRTIRWHGASHISRSDYWTLRVIWPATTDPKNRLSDESMTQFGLLQHRDSAVGWLNAFPPFQKYLESVHNRVQTSAWSIGQSEEAANGLGIMELANRNQEVVISAKADNAMDELDEEVVLSSLMGLLQGITIRNPDVKCNWSNQRKAFWHDFSSNSRLSVKVDGWLLSPTRHVKALIEAKNKKRSSQETQVCRQEAAEVLAFIISKDPNANDPIFVISQDGVEIYLIVAVFDRRYVDYMKGRQSSLPSGSFMQMHKFGPWPINKATELDNFAKVALTIAIRGSQ</sequence>
<keyword evidence="2" id="KW-1185">Reference proteome</keyword>
<comment type="caution">
    <text evidence="1">The sequence shown here is derived from an EMBL/GenBank/DDBJ whole genome shotgun (WGS) entry which is preliminary data.</text>
</comment>
<name>A0AAD6D5P7_9EURO</name>
<dbReference type="AlphaFoldDB" id="A0AAD6D5P7"/>
<dbReference type="EMBL" id="JAQIZZ010000001">
    <property type="protein sequence ID" value="KAJ5556356.1"/>
    <property type="molecule type" value="Genomic_DNA"/>
</dbReference>
<gene>
    <name evidence="1" type="ORF">N7494_000271</name>
</gene>
<organism evidence="1 2">
    <name type="scientific">Penicillium frequentans</name>
    <dbReference type="NCBI Taxonomy" id="3151616"/>
    <lineage>
        <taxon>Eukaryota</taxon>
        <taxon>Fungi</taxon>
        <taxon>Dikarya</taxon>
        <taxon>Ascomycota</taxon>
        <taxon>Pezizomycotina</taxon>
        <taxon>Eurotiomycetes</taxon>
        <taxon>Eurotiomycetidae</taxon>
        <taxon>Eurotiales</taxon>
        <taxon>Aspergillaceae</taxon>
        <taxon>Penicillium</taxon>
    </lineage>
</organism>
<evidence type="ECO:0000313" key="2">
    <source>
        <dbReference type="Proteomes" id="UP001220324"/>
    </source>
</evidence>
<protein>
    <submittedName>
        <fullName evidence="1">Uncharacterized protein</fullName>
    </submittedName>
</protein>
<evidence type="ECO:0000313" key="1">
    <source>
        <dbReference type="EMBL" id="KAJ5556356.1"/>
    </source>
</evidence>
<accession>A0AAD6D5P7</accession>
<dbReference type="Proteomes" id="UP001220324">
    <property type="component" value="Unassembled WGS sequence"/>
</dbReference>
<reference evidence="1 2" key="1">
    <citation type="journal article" date="2023" name="IMA Fungus">
        <title>Comparative genomic study of the Penicillium genus elucidates a diverse pangenome and 15 lateral gene transfer events.</title>
        <authorList>
            <person name="Petersen C."/>
            <person name="Sorensen T."/>
            <person name="Nielsen M.R."/>
            <person name="Sondergaard T.E."/>
            <person name="Sorensen J.L."/>
            <person name="Fitzpatrick D.A."/>
            <person name="Frisvad J.C."/>
            <person name="Nielsen K.L."/>
        </authorList>
    </citation>
    <scope>NUCLEOTIDE SEQUENCE [LARGE SCALE GENOMIC DNA]</scope>
    <source>
        <strain evidence="1 2">IBT 35679</strain>
    </source>
</reference>
<proteinExistence type="predicted"/>